<proteinExistence type="predicted"/>
<sequence length="1813" mass="199537">PLWHKSYYGSGAGYGQLPMGAFPAVRGRAVHGNQLTYQLDKIHAHVTEQLDKVYVTTGALDKVYVTTGALNEVYVTTGVQDEVYVTTTGVKDEVYVTTELKDEVCVTTHKQSDVFVTTDKQSEIYVTTDKQDEVCVTTDNQDEVYVTNDTQDEVYVTSDKQDDVYVTTDKRDEVYATTDEQDEVFVTMTEPGAEWQGFGLKPPTFDGHEEMGSEMSFVMRAYLGISMADAVHRLGVEGDAATKMMLFALVLTAKGSAQMLIRGAEDQNGALAWRALIKRYEAATAMRAQSIMTAILKVENFPSDLAGFEQCHSDMGARRQALRNGVRRVTKDWKPKVQERKVYSMMWNGMWLSFWTLADSCADEHVRGIRDSPRIILEFQAADVKQHIISVGKFCTKMESRAAWCDGKGGLLRHETAGLVKPKKTNDHYALECWTKMYVDMGVVHGEMALLAPIGAAVAAARPGEESEDGDAGPVAIPDDHETVDPRRQPVDYVDLFTREPLAEVIERHELTHYPAEPGCEICSQARTNDVARKKEDSRDELIPLLSFNYGQAGIEGDPVDFEFVLGSGAPTGGIWSTAIIPKVRDDVCPSSTSTTSSRGTHDCNCTQRGAAVFSFIMAVRARAIKDGICETFLMGQSERCNSQARGRADRVTQTVRHAAWLCNRCMVREGTNLTPFEKTHMLKHQKPTVAVGEAVICRRPGAQVNKLGLPRLEGIWPSGDARTGGHLIGAPTRACRPRAVKRKVEGRRWDKVLFDKMRSPKREREGGERSEGKKSMVATIQIINAAMLVSAGLHDHAVAFGDCSGAFHRAPLTEDRIFLEPPPEAGVPEGHVREALCAFPRSKGAPKAWEDHGADTMEELEMVRGHYDGCLFAKLSNSYAISGKTSLTDDVLKELGLETAKPSVLPETTNEMHMKSDEFKLDTVGHSCHRGMSGPTEKDLAGPQKMDRYLAGARDYKMQLLPNKGDIAVECWVGAEWADDKTDGISTRGGILKHHGCTILSWSRRQGCAALSLAESELHALGSGAAEALGLASLLEEWKEKPMLLAMSDSSSVLHIVKKRGPGQMKHAEMRFLALQQWREQGCTNEQRDLPDKHVRGIRDSLNVELKPGCSPNLTVADGALLRYYGSKTATLCIAGDRRIILEFQAADVKQHIMSVGKFCTKMENRAAWCDGKGGLLRHETAGLVKPKKTNDHYALECWTKMYVDMGVVHGEMALLAPIGAAVAAARPGEEGEDGDAGPVAVPDDRETVDPRRQPVDYVDLETREPLAEVIERHELTHYPAEPGREICSQARANDVARKKEDSRDELIPLLSFNYGQAGIEGDPVDFEFVLGSGAPTGGIWAIKETFLMGQSERCNSQARGRADRVTQAVRQAARLCNRCMVRGGANLTPFEKTHMLKHQKPTVGVGEAVICRRPGAQVNKLGLPWLEGIWPGGDARTGEHLIGTPTRARRPRAAKRKVESRRWDKELFDQMSRHLPGGRQQEDSVDHEGPRAARGLRGHDPSLPHLKAMLVSAGLHDHAVAFGDCSGAFHQAPLTEGRIFLEPPPEAGVPGGHVREALCAFPRSKGAPKAWEDHGADTMEELEMVRGHCDGCLFAKLSNRMMAGGGADDFLITGPSDEVDLLLEVMGERWKSADVVELTQNGDQAPFLNAQVEKVEGSYATSGETSLTDDVLKELGLETAKPSVLPKSDEFKLDTVGHSCHRTCVGKQFGLASRCPDIQRGIGVLSRGMSGPTEKDLRRPQKMDRYLAGARDYKMQLLPNKGDIAVECWVDAEWADDKTDGISTRGGILKHHGHMKHVGMRFLALQQWREQ</sequence>
<feature type="region of interest" description="Disordered" evidence="1">
    <location>
        <begin position="1441"/>
        <end position="1462"/>
    </location>
</feature>
<reference evidence="2" key="1">
    <citation type="submission" date="2023-10" db="EMBL/GenBank/DDBJ databases">
        <authorList>
            <person name="Chen Y."/>
            <person name="Shah S."/>
            <person name="Dougan E. K."/>
            <person name="Thang M."/>
            <person name="Chan C."/>
        </authorList>
    </citation>
    <scope>NUCLEOTIDE SEQUENCE [LARGE SCALE GENOMIC DNA]</scope>
</reference>
<dbReference type="EMBL" id="CAUYUJ010000267">
    <property type="protein sequence ID" value="CAK0789597.1"/>
    <property type="molecule type" value="Genomic_DNA"/>
</dbReference>
<comment type="caution">
    <text evidence="2">The sequence shown here is derived from an EMBL/GenBank/DDBJ whole genome shotgun (WGS) entry which is preliminary data.</text>
</comment>
<feature type="region of interest" description="Disordered" evidence="1">
    <location>
        <begin position="462"/>
        <end position="486"/>
    </location>
</feature>
<feature type="non-terminal residue" evidence="2">
    <location>
        <position position="1"/>
    </location>
</feature>
<gene>
    <name evidence="2" type="ORF">PCOR1329_LOCUS1125</name>
</gene>
<name>A0ABN9PEE7_9DINO</name>
<evidence type="ECO:0008006" key="4">
    <source>
        <dbReference type="Google" id="ProtNLM"/>
    </source>
</evidence>
<accession>A0ABN9PEE7</accession>
<protein>
    <recommendedName>
        <fullName evidence="4">RNA-directed RNA polymerase</fullName>
    </recommendedName>
</protein>
<dbReference type="CDD" id="cd09272">
    <property type="entry name" value="RNase_HI_RT_Ty1"/>
    <property type="match status" value="1"/>
</dbReference>
<dbReference type="Proteomes" id="UP001189429">
    <property type="component" value="Unassembled WGS sequence"/>
</dbReference>
<evidence type="ECO:0000313" key="2">
    <source>
        <dbReference type="EMBL" id="CAK0789597.1"/>
    </source>
</evidence>
<dbReference type="PANTHER" id="PTHR11439">
    <property type="entry name" value="GAG-POL-RELATED RETROTRANSPOSON"/>
    <property type="match status" value="1"/>
</dbReference>
<evidence type="ECO:0000256" key="1">
    <source>
        <dbReference type="SAM" id="MobiDB-lite"/>
    </source>
</evidence>
<dbReference type="PANTHER" id="PTHR11439:SF467">
    <property type="entry name" value="INTEGRASE CATALYTIC DOMAIN-CONTAINING PROTEIN"/>
    <property type="match status" value="1"/>
</dbReference>
<keyword evidence="3" id="KW-1185">Reference proteome</keyword>
<feature type="region of interest" description="Disordered" evidence="1">
    <location>
        <begin position="1228"/>
        <end position="1252"/>
    </location>
</feature>
<feature type="non-terminal residue" evidence="2">
    <location>
        <position position="1813"/>
    </location>
</feature>
<feature type="compositionally biased region" description="Basic and acidic residues" evidence="1">
    <location>
        <begin position="1482"/>
        <end position="1502"/>
    </location>
</feature>
<organism evidence="2 3">
    <name type="scientific">Prorocentrum cordatum</name>
    <dbReference type="NCBI Taxonomy" id="2364126"/>
    <lineage>
        <taxon>Eukaryota</taxon>
        <taxon>Sar</taxon>
        <taxon>Alveolata</taxon>
        <taxon>Dinophyceae</taxon>
        <taxon>Prorocentrales</taxon>
        <taxon>Prorocentraceae</taxon>
        <taxon>Prorocentrum</taxon>
    </lineage>
</organism>
<evidence type="ECO:0000313" key="3">
    <source>
        <dbReference type="Proteomes" id="UP001189429"/>
    </source>
</evidence>
<feature type="region of interest" description="Disordered" evidence="1">
    <location>
        <begin position="1474"/>
        <end position="1502"/>
    </location>
</feature>